<dbReference type="InterPro" id="IPR016032">
    <property type="entry name" value="Sig_transdc_resp-reg_C-effctor"/>
</dbReference>
<dbReference type="PANTHER" id="PTHR44688:SF16">
    <property type="entry name" value="DNA-BINDING TRANSCRIPTIONAL ACTIVATOR DEVR_DOSR"/>
    <property type="match status" value="1"/>
</dbReference>
<keyword evidence="4" id="KW-0472">Membrane</keyword>
<dbReference type="SUPFAM" id="SSF46894">
    <property type="entry name" value="C-terminal effector domain of the bipartite response regulators"/>
    <property type="match status" value="1"/>
</dbReference>
<dbReference type="Gene3D" id="1.10.10.10">
    <property type="entry name" value="Winged helix-like DNA-binding domain superfamily/Winged helix DNA-binding domain"/>
    <property type="match status" value="1"/>
</dbReference>
<feature type="transmembrane region" description="Helical" evidence="4">
    <location>
        <begin position="325"/>
        <end position="344"/>
    </location>
</feature>
<feature type="transmembrane region" description="Helical" evidence="4">
    <location>
        <begin position="356"/>
        <end position="374"/>
    </location>
</feature>
<evidence type="ECO:0000259" key="5">
    <source>
        <dbReference type="PROSITE" id="PS50043"/>
    </source>
</evidence>
<dbReference type="AlphaFoldDB" id="A0A2K2U561"/>
<protein>
    <recommendedName>
        <fullName evidence="5">HTH luxR-type domain-containing protein</fullName>
    </recommendedName>
</protein>
<feature type="transmembrane region" description="Helical" evidence="4">
    <location>
        <begin position="100"/>
        <end position="123"/>
    </location>
</feature>
<dbReference type="Proteomes" id="UP000236488">
    <property type="component" value="Unassembled WGS sequence"/>
</dbReference>
<feature type="transmembrane region" description="Helical" evidence="4">
    <location>
        <begin position="161"/>
        <end position="181"/>
    </location>
</feature>
<evidence type="ECO:0000256" key="2">
    <source>
        <dbReference type="ARBA" id="ARBA00023125"/>
    </source>
</evidence>
<evidence type="ECO:0000313" key="7">
    <source>
        <dbReference type="Proteomes" id="UP000236488"/>
    </source>
</evidence>
<feature type="transmembrane region" description="Helical" evidence="4">
    <location>
        <begin position="135"/>
        <end position="152"/>
    </location>
</feature>
<keyword evidence="7" id="KW-1185">Reference proteome</keyword>
<dbReference type="SMART" id="SM00421">
    <property type="entry name" value="HTH_LUXR"/>
    <property type="match status" value="1"/>
</dbReference>
<evidence type="ECO:0000313" key="6">
    <source>
        <dbReference type="EMBL" id="PNV65409.1"/>
    </source>
</evidence>
<accession>A0A2K2U561</accession>
<reference evidence="6 7" key="1">
    <citation type="journal article" date="2018" name="Int. J. Syst. Evol. Microbiol.">
        <title>Rubneribacter badeniensis gen. nov., sp. nov. and Enteroscipio rubneri gen. nov., sp. nov., new members of the Eggerthellaceae isolated from human faeces.</title>
        <authorList>
            <person name="Danylec N."/>
            <person name="Gobl A."/>
            <person name="Stoll D.A."/>
            <person name="Hetzer B."/>
            <person name="Kulling S.E."/>
            <person name="Huch M."/>
        </authorList>
    </citation>
    <scope>NUCLEOTIDE SEQUENCE [LARGE SCALE GENOMIC DNA]</scope>
    <source>
        <strain evidence="6 7">ResAG-85</strain>
    </source>
</reference>
<evidence type="ECO:0000256" key="1">
    <source>
        <dbReference type="ARBA" id="ARBA00023015"/>
    </source>
</evidence>
<dbReference type="EMBL" id="PPEL01000032">
    <property type="protein sequence ID" value="PNV65409.1"/>
    <property type="molecule type" value="Genomic_DNA"/>
</dbReference>
<feature type="transmembrane region" description="Helical" evidence="4">
    <location>
        <begin position="35"/>
        <end position="55"/>
    </location>
</feature>
<dbReference type="CDD" id="cd06170">
    <property type="entry name" value="LuxR_C_like"/>
    <property type="match status" value="1"/>
</dbReference>
<feature type="transmembrane region" description="Helical" evidence="4">
    <location>
        <begin position="297"/>
        <end position="319"/>
    </location>
</feature>
<organism evidence="6 7">
    <name type="scientific">Rubneribacter badeniensis</name>
    <dbReference type="NCBI Taxonomy" id="2070688"/>
    <lineage>
        <taxon>Bacteria</taxon>
        <taxon>Bacillati</taxon>
        <taxon>Actinomycetota</taxon>
        <taxon>Coriobacteriia</taxon>
        <taxon>Eggerthellales</taxon>
        <taxon>Eggerthellaceae</taxon>
        <taxon>Rubneribacter</taxon>
    </lineage>
</organism>
<dbReference type="Pfam" id="PF00196">
    <property type="entry name" value="GerE"/>
    <property type="match status" value="1"/>
</dbReference>
<dbReference type="GO" id="GO:0003677">
    <property type="term" value="F:DNA binding"/>
    <property type="evidence" value="ECO:0007669"/>
    <property type="project" value="UniProtKB-KW"/>
</dbReference>
<sequence length="525" mass="57356">MALMHTFRFMRARNDCAKKCNGEGPRTWQTSRTELLSLLPCAFGLGLARTGYALLSPTDYALSNSLTSNSFATARSILLVALIVLLCAHGKTLSKRFVNTFAHLSIAISAACLIGLCICSGVPDLNLSSILPIEALYIVGASFGLLSFFYWFRRMRNNSPAAIVVTIAVARILYEAAMFAQSPLTPTFSYALGAIVTLLQCACIQAARRAYKAFPTNDKKPDRTFLGFDSHINDAKFLVLCVLACVLLSSAHHLLRTWPVDAVTPLTETTTLGACLLTVLLLAGGAVAALRFRPLTLLLVNWLTVSALASIGLLLYTAAPQDASWGAMFVTASNSLKNVLKWYLIVSFISIGKRDPYLYAAVIWLIFLEPRVLGDGIVSLLGAFGPVSSNETEAVISFMLNASSLLLLLGIGILFADEKRRAESTRIAPTSLFGKIAGIEEPSSMAEVREQAMTHSIERLGKQFLLSEREMEVIKLYALGHTQSSIAEMLCISKTTVHAHIRHTYEKTNLHSRQGILDYLNDYDE</sequence>
<keyword evidence="4" id="KW-0812">Transmembrane</keyword>
<name>A0A2K2U561_9ACTN</name>
<keyword evidence="3" id="KW-0804">Transcription</keyword>
<feature type="transmembrane region" description="Helical" evidence="4">
    <location>
        <begin position="187"/>
        <end position="207"/>
    </location>
</feature>
<keyword evidence="4" id="KW-1133">Transmembrane helix</keyword>
<dbReference type="GO" id="GO:0006355">
    <property type="term" value="P:regulation of DNA-templated transcription"/>
    <property type="evidence" value="ECO:0007669"/>
    <property type="project" value="InterPro"/>
</dbReference>
<dbReference type="PROSITE" id="PS50043">
    <property type="entry name" value="HTH_LUXR_2"/>
    <property type="match status" value="1"/>
</dbReference>
<keyword evidence="1" id="KW-0805">Transcription regulation</keyword>
<feature type="transmembrane region" description="Helical" evidence="4">
    <location>
        <begin position="270"/>
        <end position="290"/>
    </location>
</feature>
<keyword evidence="2" id="KW-0238">DNA-binding</keyword>
<feature type="domain" description="HTH luxR-type" evidence="5">
    <location>
        <begin position="459"/>
        <end position="524"/>
    </location>
</feature>
<dbReference type="PANTHER" id="PTHR44688">
    <property type="entry name" value="DNA-BINDING TRANSCRIPTIONAL ACTIVATOR DEVR_DOSR"/>
    <property type="match status" value="1"/>
</dbReference>
<gene>
    <name evidence="6" type="ORF">C2L80_06750</name>
</gene>
<feature type="transmembrane region" description="Helical" evidence="4">
    <location>
        <begin position="394"/>
        <end position="416"/>
    </location>
</feature>
<evidence type="ECO:0000256" key="3">
    <source>
        <dbReference type="ARBA" id="ARBA00023163"/>
    </source>
</evidence>
<evidence type="ECO:0000256" key="4">
    <source>
        <dbReference type="SAM" id="Phobius"/>
    </source>
</evidence>
<comment type="caution">
    <text evidence="6">The sequence shown here is derived from an EMBL/GenBank/DDBJ whole genome shotgun (WGS) entry which is preliminary data.</text>
</comment>
<dbReference type="InterPro" id="IPR000792">
    <property type="entry name" value="Tscrpt_reg_LuxR_C"/>
</dbReference>
<proteinExistence type="predicted"/>
<feature type="transmembrane region" description="Helical" evidence="4">
    <location>
        <begin position="67"/>
        <end position="88"/>
    </location>
</feature>
<dbReference type="PRINTS" id="PR00038">
    <property type="entry name" value="HTHLUXR"/>
</dbReference>
<dbReference type="InterPro" id="IPR036388">
    <property type="entry name" value="WH-like_DNA-bd_sf"/>
</dbReference>
<feature type="transmembrane region" description="Helical" evidence="4">
    <location>
        <begin position="237"/>
        <end position="255"/>
    </location>
</feature>